<proteinExistence type="predicted"/>
<evidence type="ECO:0000256" key="1">
    <source>
        <dbReference type="SAM" id="Phobius"/>
    </source>
</evidence>
<dbReference type="Proteomes" id="UP000198836">
    <property type="component" value="Unassembled WGS sequence"/>
</dbReference>
<evidence type="ECO:0000313" key="2">
    <source>
        <dbReference type="EMBL" id="SFA51880.1"/>
    </source>
</evidence>
<keyword evidence="3" id="KW-1185">Reference proteome</keyword>
<evidence type="ECO:0000313" key="3">
    <source>
        <dbReference type="Proteomes" id="UP000198836"/>
    </source>
</evidence>
<keyword evidence="1" id="KW-0812">Transmembrane</keyword>
<feature type="transmembrane region" description="Helical" evidence="1">
    <location>
        <begin position="190"/>
        <end position="213"/>
    </location>
</feature>
<feature type="transmembrane region" description="Helical" evidence="1">
    <location>
        <begin position="97"/>
        <end position="118"/>
    </location>
</feature>
<feature type="transmembrane region" description="Helical" evidence="1">
    <location>
        <begin position="12"/>
        <end position="31"/>
    </location>
</feature>
<dbReference type="EMBL" id="FOJM01000010">
    <property type="protein sequence ID" value="SFA51880.1"/>
    <property type="molecule type" value="Genomic_DNA"/>
</dbReference>
<reference evidence="3" key="1">
    <citation type="submission" date="2016-10" db="EMBL/GenBank/DDBJ databases">
        <authorList>
            <person name="Varghese N."/>
            <person name="Submissions S."/>
        </authorList>
    </citation>
    <scope>NUCLEOTIDE SEQUENCE [LARGE SCALE GENOMIC DNA]</scope>
    <source>
        <strain evidence="3">DSM 18130</strain>
    </source>
</reference>
<accession>A0A1I0TJD0</accession>
<feature type="transmembrane region" description="Helical" evidence="1">
    <location>
        <begin position="159"/>
        <end position="178"/>
    </location>
</feature>
<name>A0A1I0TJD0_9SPHI</name>
<evidence type="ECO:0008006" key="4">
    <source>
        <dbReference type="Google" id="ProtNLM"/>
    </source>
</evidence>
<gene>
    <name evidence="2" type="ORF">SAMN04488511_110184</name>
</gene>
<keyword evidence="1" id="KW-0472">Membrane</keyword>
<dbReference type="STRING" id="332999.SAMN04488511_110184"/>
<feature type="transmembrane region" description="Helical" evidence="1">
    <location>
        <begin position="124"/>
        <end position="143"/>
    </location>
</feature>
<keyword evidence="1" id="KW-1133">Transmembrane helix</keyword>
<organism evidence="2 3">
    <name type="scientific">Pedobacter suwonensis</name>
    <dbReference type="NCBI Taxonomy" id="332999"/>
    <lineage>
        <taxon>Bacteria</taxon>
        <taxon>Pseudomonadati</taxon>
        <taxon>Bacteroidota</taxon>
        <taxon>Sphingobacteriia</taxon>
        <taxon>Sphingobacteriales</taxon>
        <taxon>Sphingobacteriaceae</taxon>
        <taxon>Pedobacter</taxon>
    </lineage>
</organism>
<dbReference type="AlphaFoldDB" id="A0A1I0TJD0"/>
<feature type="transmembrane region" description="Helical" evidence="1">
    <location>
        <begin position="66"/>
        <end position="85"/>
    </location>
</feature>
<protein>
    <recommendedName>
        <fullName evidence="4">YhhN-like protein</fullName>
    </recommendedName>
</protein>
<sequence length="223" mass="26185">MQRGSFITMRYLSPIFIAEVICFIAALNMIWKDKNAFGKVITCYLAVAFITEEAAAYLAIRGIHNLWLFNIYLVFEISTILYGLYHCLKKYINPKPIILIGLGIISLTYIFFLITQPFSNLNTVTITVMSVIFTLFCLYYYYLLLKDENFIEIHSHPEFWWITGVLFYYFGSTMSNLFDGLFSVKLIGFATVKYCIYIVLNLILYGCWLYSFICRMKQRELHF</sequence>